<keyword evidence="4" id="KW-0812">Transmembrane</keyword>
<evidence type="ECO:0000256" key="1">
    <source>
        <dbReference type="ARBA" id="ARBA00010646"/>
    </source>
</evidence>
<dbReference type="Gene3D" id="3.20.20.80">
    <property type="entry name" value="Glycosidases"/>
    <property type="match status" value="1"/>
</dbReference>
<dbReference type="RefSeq" id="WP_265991067.1">
    <property type="nucleotide sequence ID" value="NZ_CP110973.1"/>
</dbReference>
<gene>
    <name evidence="5" type="ORF">ACFQ4C_18740</name>
</gene>
<name>A0ABW3QBV8_9BACT</name>
<dbReference type="InterPro" id="IPR002053">
    <property type="entry name" value="Glyco_hydro_25"/>
</dbReference>
<evidence type="ECO:0000256" key="3">
    <source>
        <dbReference type="ARBA" id="ARBA00023295"/>
    </source>
</evidence>
<keyword evidence="2 5" id="KW-0378">Hydrolase</keyword>
<keyword evidence="4" id="KW-0472">Membrane</keyword>
<dbReference type="PANTHER" id="PTHR34135">
    <property type="entry name" value="LYSOZYME"/>
    <property type="match status" value="1"/>
</dbReference>
<dbReference type="EMBL" id="JBHTLP010000011">
    <property type="protein sequence ID" value="MFD1143171.1"/>
    <property type="molecule type" value="Genomic_DNA"/>
</dbReference>
<dbReference type="PANTHER" id="PTHR34135:SF2">
    <property type="entry name" value="LYSOZYME"/>
    <property type="match status" value="1"/>
</dbReference>
<evidence type="ECO:0000313" key="5">
    <source>
        <dbReference type="EMBL" id="MFD1143171.1"/>
    </source>
</evidence>
<proteinExistence type="inferred from homology"/>
<feature type="transmembrane region" description="Helical" evidence="4">
    <location>
        <begin position="14"/>
        <end position="32"/>
    </location>
</feature>
<organism evidence="5 6">
    <name type="scientific">Larkinella insperata</name>
    <dbReference type="NCBI Taxonomy" id="332158"/>
    <lineage>
        <taxon>Bacteria</taxon>
        <taxon>Pseudomonadati</taxon>
        <taxon>Bacteroidota</taxon>
        <taxon>Cytophagia</taxon>
        <taxon>Cytophagales</taxon>
        <taxon>Spirosomataceae</taxon>
        <taxon>Larkinella</taxon>
    </lineage>
</organism>
<keyword evidence="4" id="KW-1133">Transmembrane helix</keyword>
<dbReference type="Proteomes" id="UP001597116">
    <property type="component" value="Unassembled WGS sequence"/>
</dbReference>
<keyword evidence="3" id="KW-0326">Glycosidase</keyword>
<dbReference type="GO" id="GO:0016787">
    <property type="term" value="F:hydrolase activity"/>
    <property type="evidence" value="ECO:0007669"/>
    <property type="project" value="UniProtKB-KW"/>
</dbReference>
<dbReference type="InterPro" id="IPR018077">
    <property type="entry name" value="Glyco_hydro_fam25_subgr"/>
</dbReference>
<dbReference type="Pfam" id="PF01183">
    <property type="entry name" value="Glyco_hydro_25"/>
    <property type="match status" value="1"/>
</dbReference>
<reference evidence="6" key="1">
    <citation type="journal article" date="2019" name="Int. J. Syst. Evol. Microbiol.">
        <title>The Global Catalogue of Microorganisms (GCM) 10K type strain sequencing project: providing services to taxonomists for standard genome sequencing and annotation.</title>
        <authorList>
            <consortium name="The Broad Institute Genomics Platform"/>
            <consortium name="The Broad Institute Genome Sequencing Center for Infectious Disease"/>
            <person name="Wu L."/>
            <person name="Ma J."/>
        </authorList>
    </citation>
    <scope>NUCLEOTIDE SEQUENCE [LARGE SCALE GENOMIC DNA]</scope>
    <source>
        <strain evidence="6">CCUG 55608</strain>
    </source>
</reference>
<sequence>MSQIVLYLYRKRKYLRWPFLAFCLLVVGLWWYRSLEKVNELQWQYVNGYGIRMPLKYTIHGIDVSHHNSRINWKRVCQAQANGVSLQFVFVKATEGATLVDRRFKHNWKEARKAGLMRGAYHFYHPKRDPAKQARNFINTVTLKPGDFAPVLDLERNDKGRVPADKLIADIRVWLRLVEDHYGMRPIIYVNRHFYLLYIAGNFDDYPLWLADYSSDTPRQFKADRLYIWQHNEKGSVDGIRGKVDFNVFVCEPERLKEICL</sequence>
<keyword evidence="6" id="KW-1185">Reference proteome</keyword>
<protein>
    <submittedName>
        <fullName evidence="5">Glycoside hydrolase family 25 protein</fullName>
    </submittedName>
</protein>
<evidence type="ECO:0000256" key="4">
    <source>
        <dbReference type="SAM" id="Phobius"/>
    </source>
</evidence>
<evidence type="ECO:0000256" key="2">
    <source>
        <dbReference type="ARBA" id="ARBA00022801"/>
    </source>
</evidence>
<comment type="similarity">
    <text evidence="1">Belongs to the glycosyl hydrolase 25 family.</text>
</comment>
<evidence type="ECO:0000313" key="6">
    <source>
        <dbReference type="Proteomes" id="UP001597116"/>
    </source>
</evidence>
<dbReference type="SMART" id="SM00641">
    <property type="entry name" value="Glyco_25"/>
    <property type="match status" value="1"/>
</dbReference>
<accession>A0ABW3QBV8</accession>
<dbReference type="SUPFAM" id="SSF51445">
    <property type="entry name" value="(Trans)glycosidases"/>
    <property type="match status" value="1"/>
</dbReference>
<dbReference type="InterPro" id="IPR017853">
    <property type="entry name" value="GH"/>
</dbReference>
<comment type="caution">
    <text evidence="5">The sequence shown here is derived from an EMBL/GenBank/DDBJ whole genome shotgun (WGS) entry which is preliminary data.</text>
</comment>
<dbReference type="PROSITE" id="PS51904">
    <property type="entry name" value="GLYCOSYL_HYDROL_F25_2"/>
    <property type="match status" value="1"/>
</dbReference>